<dbReference type="GO" id="GO:0008360">
    <property type="term" value="P:regulation of cell shape"/>
    <property type="evidence" value="ECO:0007669"/>
    <property type="project" value="UniProtKB-KW"/>
</dbReference>
<evidence type="ECO:0000256" key="8">
    <source>
        <dbReference type="ARBA" id="ARBA00022842"/>
    </source>
</evidence>
<dbReference type="EC" id="2.7.7.23" evidence="17"/>
<comment type="similarity">
    <text evidence="1 17">In the C-terminal section; belongs to the transferase hexapeptide repeat family.</text>
</comment>
<evidence type="ECO:0000256" key="4">
    <source>
        <dbReference type="ARBA" id="ARBA00022679"/>
    </source>
</evidence>
<feature type="region of interest" description="N-acetyltransferase" evidence="17">
    <location>
        <begin position="249"/>
        <end position="453"/>
    </location>
</feature>
<evidence type="ECO:0000256" key="6">
    <source>
        <dbReference type="ARBA" id="ARBA00022723"/>
    </source>
</evidence>
<feature type="binding site" evidence="17">
    <location>
        <position position="438"/>
    </location>
    <ligand>
        <name>acetyl-CoA</name>
        <dbReference type="ChEBI" id="CHEBI:57288"/>
    </ligand>
</feature>
<keyword evidence="13 17" id="KW-0961">Cell wall biogenesis/degradation</keyword>
<evidence type="ECO:0000256" key="1">
    <source>
        <dbReference type="ARBA" id="ARBA00007707"/>
    </source>
</evidence>
<feature type="binding site" evidence="17">
    <location>
        <position position="421"/>
    </location>
    <ligand>
        <name>acetyl-CoA</name>
        <dbReference type="ChEBI" id="CHEBI:57288"/>
    </ligand>
</feature>
<evidence type="ECO:0000313" key="20">
    <source>
        <dbReference type="EMBL" id="MCB5161248.1"/>
    </source>
</evidence>
<keyword evidence="5 17" id="KW-0548">Nucleotidyltransferase</keyword>
<dbReference type="Proteomes" id="UP001139095">
    <property type="component" value="Unassembled WGS sequence"/>
</dbReference>
<dbReference type="HAMAP" id="MF_01631">
    <property type="entry name" value="GlmU"/>
    <property type="match status" value="1"/>
</dbReference>
<evidence type="ECO:0000256" key="14">
    <source>
        <dbReference type="ARBA" id="ARBA00048247"/>
    </source>
</evidence>
<keyword evidence="10 17" id="KW-0573">Peptidoglycan synthesis</keyword>
<dbReference type="GO" id="GO:0000287">
    <property type="term" value="F:magnesium ion binding"/>
    <property type="evidence" value="ECO:0007669"/>
    <property type="project" value="UniProtKB-UniRule"/>
</dbReference>
<evidence type="ECO:0000256" key="9">
    <source>
        <dbReference type="ARBA" id="ARBA00022960"/>
    </source>
</evidence>
<evidence type="ECO:0000256" key="15">
    <source>
        <dbReference type="ARBA" id="ARBA00048493"/>
    </source>
</evidence>
<dbReference type="EC" id="2.3.1.157" evidence="17"/>
<feature type="binding site" evidence="17">
    <location>
        <position position="403"/>
    </location>
    <ligand>
        <name>acetyl-CoA</name>
        <dbReference type="ChEBI" id="CHEBI:57288"/>
    </ligand>
</feature>
<dbReference type="RefSeq" id="WP_226753624.1">
    <property type="nucleotide sequence ID" value="NZ_JAJATW010000004.1"/>
</dbReference>
<dbReference type="GO" id="GO:0009245">
    <property type="term" value="P:lipid A biosynthetic process"/>
    <property type="evidence" value="ECO:0007669"/>
    <property type="project" value="UniProtKB-UniRule"/>
</dbReference>
<keyword evidence="6 17" id="KW-0479">Metal-binding</keyword>
<keyword evidence="11 17" id="KW-0511">Multifunctional enzyme</keyword>
<feature type="binding site" evidence="17">
    <location>
        <position position="102"/>
    </location>
    <ligand>
        <name>Mg(2+)</name>
        <dbReference type="ChEBI" id="CHEBI:18420"/>
    </ligand>
</feature>
<gene>
    <name evidence="17 20" type="primary">glmU</name>
    <name evidence="20" type="ORF">LG368_04955</name>
</gene>
<dbReference type="InterPro" id="IPR029044">
    <property type="entry name" value="Nucleotide-diphossugar_trans"/>
</dbReference>
<feature type="binding site" evidence="17">
    <location>
        <position position="375"/>
    </location>
    <ligand>
        <name>UDP-N-acetyl-alpha-D-glucosamine</name>
        <dbReference type="ChEBI" id="CHEBI:57705"/>
    </ligand>
</feature>
<dbReference type="InterPro" id="IPR038009">
    <property type="entry name" value="GlmU_C_LbH"/>
</dbReference>
<feature type="binding site" evidence="17">
    <location>
        <position position="73"/>
    </location>
    <ligand>
        <name>UDP-N-acetyl-alpha-D-glucosamine</name>
        <dbReference type="ChEBI" id="CHEBI:57705"/>
    </ligand>
</feature>
<comment type="similarity">
    <text evidence="2 17">In the N-terminal section; belongs to the N-acetylglucosamine-1-phosphate uridyltransferase family.</text>
</comment>
<feature type="binding site" evidence="17">
    <location>
        <position position="364"/>
    </location>
    <ligand>
        <name>UDP-N-acetyl-alpha-D-glucosamine</name>
        <dbReference type="ChEBI" id="CHEBI:57705"/>
    </ligand>
</feature>
<feature type="binding site" evidence="17">
    <location>
        <position position="137"/>
    </location>
    <ligand>
        <name>UDP-N-acetyl-alpha-D-glucosamine</name>
        <dbReference type="ChEBI" id="CHEBI:57705"/>
    </ligand>
</feature>
<keyword evidence="12 17" id="KW-0012">Acyltransferase</keyword>
<dbReference type="PANTHER" id="PTHR43584:SF3">
    <property type="entry name" value="BIFUNCTIONAL PROTEIN GLMU"/>
    <property type="match status" value="1"/>
</dbReference>
<comment type="cofactor">
    <cofactor evidence="17">
        <name>Mg(2+)</name>
        <dbReference type="ChEBI" id="CHEBI:18420"/>
    </cofactor>
    <text evidence="17">Binds 1 Mg(2+) ion per subunit.</text>
</comment>
<comment type="pathway">
    <text evidence="17">Bacterial outer membrane biogenesis; LPS lipid A biosynthesis.</text>
</comment>
<dbReference type="InterPro" id="IPR056729">
    <property type="entry name" value="GMPPB_C"/>
</dbReference>
<dbReference type="Pfam" id="PF12804">
    <property type="entry name" value="NTP_transf_3"/>
    <property type="match status" value="1"/>
</dbReference>
<protein>
    <recommendedName>
        <fullName evidence="17">Bifunctional protein GlmU</fullName>
    </recommendedName>
    <domain>
        <recommendedName>
            <fullName evidence="17">UDP-N-acetylglucosamine pyrophosphorylase</fullName>
            <ecNumber evidence="17">2.7.7.23</ecNumber>
        </recommendedName>
        <alternativeName>
            <fullName evidence="17">N-acetylglucosamine-1-phosphate uridyltransferase</fullName>
        </alternativeName>
    </domain>
    <domain>
        <recommendedName>
            <fullName evidence="17">Glucosamine-1-phosphate N-acetyltransferase</fullName>
            <ecNumber evidence="17">2.3.1.157</ecNumber>
        </recommendedName>
    </domain>
</protein>
<evidence type="ECO:0000256" key="5">
    <source>
        <dbReference type="ARBA" id="ARBA00022695"/>
    </source>
</evidence>
<dbReference type="GO" id="GO:0019134">
    <property type="term" value="F:glucosamine-1-phosphate N-acetyltransferase activity"/>
    <property type="evidence" value="ECO:0007669"/>
    <property type="project" value="UniProtKB-UniRule"/>
</dbReference>
<feature type="binding site" evidence="17">
    <location>
        <position position="349"/>
    </location>
    <ligand>
        <name>UDP-N-acetyl-alpha-D-glucosamine</name>
        <dbReference type="ChEBI" id="CHEBI:57705"/>
    </ligand>
</feature>
<dbReference type="SUPFAM" id="SSF53448">
    <property type="entry name" value="Nucleotide-diphospho-sugar transferases"/>
    <property type="match status" value="1"/>
</dbReference>
<evidence type="ECO:0000256" key="7">
    <source>
        <dbReference type="ARBA" id="ARBA00022737"/>
    </source>
</evidence>
<dbReference type="Gene3D" id="2.160.10.10">
    <property type="entry name" value="Hexapeptide repeat proteins"/>
    <property type="match status" value="1"/>
</dbReference>
<sequence>MTQDIVILAAGKGSRMKSTFSKVLHKVGGIAMVKRVLATAKMLPESTLHLVVGHQGEQVEKECQDFSANIVWQDNPQGTGDALRRVAPFLQSEGATLTLYGDVPLIRSSTLEKMTSLSTPNTLVLLTINLDNPTGYGRIVRDEKGQVCAIVEQKDATSEQLAITEVNTGILLAPNAHLQGWLASLDNNNAQGEYYLTDVIAMAARDGVEIVTVNPENEAEVAGVNDRVQLAALERELQQQTARQLMQNGATLLDPARIDVRGELTTGQDVVIDVNCVFEGKVTLGDGVEIGPNCHLKNCTVGDNTVIKSNSMIDESQVGEHCDIGPFARLRPGTQLANKAKIGNFVETKKAIIGEGSKVNHLSYIGDTQMGANVNVGAGTITCNYDGVNKYKTQIDDGVFVGSNSSLVAPVHVSQGATIAAGSTITKKVEAEQLAFARARQTNKDNWPRPAKK</sequence>
<dbReference type="AlphaFoldDB" id="A0A9X1LED0"/>
<keyword evidence="8 17" id="KW-0460">Magnesium</keyword>
<feature type="region of interest" description="Pyrophosphorylase" evidence="17">
    <location>
        <begin position="1"/>
        <end position="227"/>
    </location>
</feature>
<feature type="binding site" evidence="17">
    <location>
        <begin position="8"/>
        <end position="11"/>
    </location>
    <ligand>
        <name>UDP-N-acetyl-alpha-D-glucosamine</name>
        <dbReference type="ChEBI" id="CHEBI:57705"/>
    </ligand>
</feature>
<feature type="binding site" evidence="17">
    <location>
        <begin position="384"/>
        <end position="385"/>
    </location>
    <ligand>
        <name>acetyl-CoA</name>
        <dbReference type="ChEBI" id="CHEBI:57288"/>
    </ligand>
</feature>
<evidence type="ECO:0000256" key="13">
    <source>
        <dbReference type="ARBA" id="ARBA00023316"/>
    </source>
</evidence>
<feature type="binding site" evidence="17">
    <location>
        <position position="225"/>
    </location>
    <ligand>
        <name>Mg(2+)</name>
        <dbReference type="ChEBI" id="CHEBI:18420"/>
    </ligand>
</feature>
<keyword evidence="9 17" id="KW-0133">Cell shape</keyword>
<feature type="binding site" evidence="17">
    <location>
        <position position="152"/>
    </location>
    <ligand>
        <name>UDP-N-acetyl-alpha-D-glucosamine</name>
        <dbReference type="ChEBI" id="CHEBI:57705"/>
    </ligand>
</feature>
<comment type="pathway">
    <text evidence="17">Nucleotide-sugar biosynthesis; UDP-N-acetyl-alpha-D-glucosamine biosynthesis; UDP-N-acetyl-alpha-D-glucosamine from N-acetyl-alpha-D-glucosamine 1-phosphate: step 1/1.</text>
</comment>
<evidence type="ECO:0000256" key="11">
    <source>
        <dbReference type="ARBA" id="ARBA00023268"/>
    </source>
</evidence>
<evidence type="ECO:0000313" key="21">
    <source>
        <dbReference type="Proteomes" id="UP001139095"/>
    </source>
</evidence>
<dbReference type="EMBL" id="JAJATW010000004">
    <property type="protein sequence ID" value="MCB5161248.1"/>
    <property type="molecule type" value="Genomic_DNA"/>
</dbReference>
<organism evidence="20 21">
    <name type="scientific">Marinomonas algarum</name>
    <dbReference type="NCBI Taxonomy" id="2883105"/>
    <lineage>
        <taxon>Bacteria</taxon>
        <taxon>Pseudomonadati</taxon>
        <taxon>Pseudomonadota</taxon>
        <taxon>Gammaproteobacteria</taxon>
        <taxon>Oceanospirillales</taxon>
        <taxon>Oceanospirillaceae</taxon>
        <taxon>Marinomonas</taxon>
    </lineage>
</organism>
<feature type="active site" description="Proton acceptor" evidence="17">
    <location>
        <position position="361"/>
    </location>
</feature>
<dbReference type="GO" id="GO:0009252">
    <property type="term" value="P:peptidoglycan biosynthetic process"/>
    <property type="evidence" value="ECO:0007669"/>
    <property type="project" value="UniProtKB-UniRule"/>
</dbReference>
<comment type="catalytic activity">
    <reaction evidence="15 17">
        <text>N-acetyl-alpha-D-glucosamine 1-phosphate + UTP + H(+) = UDP-N-acetyl-alpha-D-glucosamine + diphosphate</text>
        <dbReference type="Rhea" id="RHEA:13509"/>
        <dbReference type="ChEBI" id="CHEBI:15378"/>
        <dbReference type="ChEBI" id="CHEBI:33019"/>
        <dbReference type="ChEBI" id="CHEBI:46398"/>
        <dbReference type="ChEBI" id="CHEBI:57705"/>
        <dbReference type="ChEBI" id="CHEBI:57776"/>
        <dbReference type="EC" id="2.7.7.23"/>
    </reaction>
</comment>
<dbReference type="CDD" id="cd03353">
    <property type="entry name" value="LbH_GlmU_C"/>
    <property type="match status" value="1"/>
</dbReference>
<evidence type="ECO:0000256" key="10">
    <source>
        <dbReference type="ARBA" id="ARBA00022984"/>
    </source>
</evidence>
<keyword evidence="3 17" id="KW-0963">Cytoplasm</keyword>
<feature type="binding site" evidence="17">
    <location>
        <position position="331"/>
    </location>
    <ligand>
        <name>UDP-N-acetyl-alpha-D-glucosamine</name>
        <dbReference type="ChEBI" id="CHEBI:57705"/>
    </ligand>
</feature>
<keyword evidence="21" id="KW-1185">Reference proteome</keyword>
<feature type="binding site" evidence="17">
    <location>
        <position position="167"/>
    </location>
    <ligand>
        <name>UDP-N-acetyl-alpha-D-glucosamine</name>
        <dbReference type="ChEBI" id="CHEBI:57705"/>
    </ligand>
</feature>
<dbReference type="SUPFAM" id="SSF51161">
    <property type="entry name" value="Trimeric LpxA-like enzymes"/>
    <property type="match status" value="1"/>
</dbReference>
<name>A0A9X1LED0_9GAMM</name>
<feature type="region of interest" description="Linker" evidence="17">
    <location>
        <begin position="228"/>
        <end position="248"/>
    </location>
</feature>
<dbReference type="GO" id="GO:0006048">
    <property type="term" value="P:UDP-N-acetylglucosamine biosynthetic process"/>
    <property type="evidence" value="ECO:0007669"/>
    <property type="project" value="InterPro"/>
</dbReference>
<dbReference type="Gene3D" id="3.90.550.10">
    <property type="entry name" value="Spore Coat Polysaccharide Biosynthesis Protein SpsA, Chain A"/>
    <property type="match status" value="1"/>
</dbReference>
<comment type="pathway">
    <text evidence="17">Nucleotide-sugar biosynthesis; UDP-N-acetyl-alpha-D-glucosamine biosynthesis; N-acetyl-alpha-D-glucosamine 1-phosphate from alpha-D-glucosamine 6-phosphate (route II): step 2/2.</text>
</comment>
<comment type="subunit">
    <text evidence="17">Homotrimer.</text>
</comment>
<evidence type="ECO:0000259" key="18">
    <source>
        <dbReference type="Pfam" id="PF12804"/>
    </source>
</evidence>
<feature type="binding site" evidence="17">
    <location>
        <position position="378"/>
    </location>
    <ligand>
        <name>acetyl-CoA</name>
        <dbReference type="ChEBI" id="CHEBI:57288"/>
    </ligand>
</feature>
<proteinExistence type="inferred from homology"/>
<dbReference type="Pfam" id="PF25087">
    <property type="entry name" value="GMPPB_C"/>
    <property type="match status" value="1"/>
</dbReference>
<evidence type="ECO:0000256" key="16">
    <source>
        <dbReference type="ARBA" id="ARBA00049628"/>
    </source>
</evidence>
<dbReference type="InterPro" id="IPR005882">
    <property type="entry name" value="Bifunctional_GlmU"/>
</dbReference>
<feature type="binding site" evidence="17">
    <location>
        <begin position="100"/>
        <end position="102"/>
    </location>
    <ligand>
        <name>UDP-N-acetyl-alpha-D-glucosamine</name>
        <dbReference type="ChEBI" id="CHEBI:57705"/>
    </ligand>
</feature>
<comment type="caution">
    <text evidence="20">The sequence shown here is derived from an EMBL/GenBank/DDBJ whole genome shotgun (WGS) entry which is preliminary data.</text>
</comment>
<dbReference type="GO" id="GO:0000902">
    <property type="term" value="P:cell morphogenesis"/>
    <property type="evidence" value="ECO:0007669"/>
    <property type="project" value="UniProtKB-UniRule"/>
</dbReference>
<feature type="domain" description="Mannose-1-phosphate guanyltransferase C-terminal" evidence="19">
    <location>
        <begin position="262"/>
        <end position="343"/>
    </location>
</feature>
<feature type="binding site" evidence="17">
    <location>
        <position position="22"/>
    </location>
    <ligand>
        <name>UDP-N-acetyl-alpha-D-glucosamine</name>
        <dbReference type="ChEBI" id="CHEBI:57705"/>
    </ligand>
</feature>
<dbReference type="PANTHER" id="PTHR43584">
    <property type="entry name" value="NUCLEOTIDYL TRANSFERASE"/>
    <property type="match status" value="1"/>
</dbReference>
<dbReference type="GO" id="GO:0071555">
    <property type="term" value="P:cell wall organization"/>
    <property type="evidence" value="ECO:0007669"/>
    <property type="project" value="UniProtKB-KW"/>
</dbReference>
<keyword evidence="4 17" id="KW-0808">Transferase</keyword>
<dbReference type="GO" id="GO:0003977">
    <property type="term" value="F:UDP-N-acetylglucosamine diphosphorylase activity"/>
    <property type="evidence" value="ECO:0007669"/>
    <property type="project" value="UniProtKB-UniRule"/>
</dbReference>
<feature type="binding site" evidence="17">
    <location>
        <position position="225"/>
    </location>
    <ligand>
        <name>UDP-N-acetyl-alpha-D-glucosamine</name>
        <dbReference type="ChEBI" id="CHEBI:57705"/>
    </ligand>
</feature>
<accession>A0A9X1LED0</accession>
<reference evidence="20" key="1">
    <citation type="submission" date="2021-10" db="EMBL/GenBank/DDBJ databases">
        <title>Marinomonas pontica sp. nov., isolated from the Black Sea.</title>
        <authorList>
            <person name="Zhao L.-H."/>
            <person name="Xue J.-H."/>
        </authorList>
    </citation>
    <scope>NUCLEOTIDE SEQUENCE</scope>
    <source>
        <strain evidence="20">E8</strain>
    </source>
</reference>
<keyword evidence="7 17" id="KW-0677">Repeat</keyword>
<evidence type="ECO:0000259" key="19">
    <source>
        <dbReference type="Pfam" id="PF25087"/>
    </source>
</evidence>
<comment type="subcellular location">
    <subcellularLocation>
        <location evidence="17">Cytoplasm</location>
    </subcellularLocation>
</comment>
<evidence type="ECO:0000256" key="12">
    <source>
        <dbReference type="ARBA" id="ARBA00023315"/>
    </source>
</evidence>
<comment type="catalytic activity">
    <reaction evidence="14 17">
        <text>alpha-D-glucosamine 1-phosphate + acetyl-CoA = N-acetyl-alpha-D-glucosamine 1-phosphate + CoA + H(+)</text>
        <dbReference type="Rhea" id="RHEA:13725"/>
        <dbReference type="ChEBI" id="CHEBI:15378"/>
        <dbReference type="ChEBI" id="CHEBI:57287"/>
        <dbReference type="ChEBI" id="CHEBI:57288"/>
        <dbReference type="ChEBI" id="CHEBI:57776"/>
        <dbReference type="ChEBI" id="CHEBI:58516"/>
        <dbReference type="EC" id="2.3.1.157"/>
    </reaction>
</comment>
<dbReference type="CDD" id="cd02540">
    <property type="entry name" value="GT2_GlmU_N_bac"/>
    <property type="match status" value="1"/>
</dbReference>
<dbReference type="NCBIfam" id="TIGR01173">
    <property type="entry name" value="glmU"/>
    <property type="match status" value="1"/>
</dbReference>
<dbReference type="InterPro" id="IPR011004">
    <property type="entry name" value="Trimer_LpxA-like_sf"/>
</dbReference>
<evidence type="ECO:0000256" key="2">
    <source>
        <dbReference type="ARBA" id="ARBA00007947"/>
    </source>
</evidence>
<comment type="function">
    <text evidence="16 17">Catalyzes the last two sequential reactions in the de novo biosynthetic pathway for UDP-N-acetylglucosamine (UDP-GlcNAc). The C-terminal domain catalyzes the transfer of acetyl group from acetyl coenzyme A to glucosamine-1-phosphate (GlcN-1-P) to produce N-acetylglucosamine-1-phosphate (GlcNAc-1-P), which is converted into UDP-GlcNAc by the transfer of uridine 5-monophosphate (from uridine 5-triphosphate), a reaction catalyzed by the N-terminal domain.</text>
</comment>
<feature type="domain" description="MobA-like NTP transferase" evidence="18">
    <location>
        <begin position="6"/>
        <end position="120"/>
    </location>
</feature>
<dbReference type="GO" id="GO:0005737">
    <property type="term" value="C:cytoplasm"/>
    <property type="evidence" value="ECO:0007669"/>
    <property type="project" value="UniProtKB-SubCell"/>
</dbReference>
<evidence type="ECO:0000256" key="17">
    <source>
        <dbReference type="HAMAP-Rule" id="MF_01631"/>
    </source>
</evidence>
<dbReference type="InterPro" id="IPR025877">
    <property type="entry name" value="MobA-like_NTP_Trfase"/>
</dbReference>
<feature type="binding site" evidence="17">
    <location>
        <begin position="78"/>
        <end position="79"/>
    </location>
    <ligand>
        <name>UDP-N-acetyl-alpha-D-glucosamine</name>
        <dbReference type="ChEBI" id="CHEBI:57705"/>
    </ligand>
</feature>
<dbReference type="InterPro" id="IPR050065">
    <property type="entry name" value="GlmU-like"/>
</dbReference>
<evidence type="ECO:0000256" key="3">
    <source>
        <dbReference type="ARBA" id="ARBA00022490"/>
    </source>
</evidence>
<dbReference type="GO" id="GO:0016020">
    <property type="term" value="C:membrane"/>
    <property type="evidence" value="ECO:0007669"/>
    <property type="project" value="GOC"/>
</dbReference>